<organism evidence="1 2">
    <name type="scientific">Brucella pseudintermedia</name>
    <dbReference type="NCBI Taxonomy" id="370111"/>
    <lineage>
        <taxon>Bacteria</taxon>
        <taxon>Pseudomonadati</taxon>
        <taxon>Pseudomonadota</taxon>
        <taxon>Alphaproteobacteria</taxon>
        <taxon>Hyphomicrobiales</taxon>
        <taxon>Brucellaceae</taxon>
        <taxon>Brucella/Ochrobactrum group</taxon>
        <taxon>Brucella</taxon>
    </lineage>
</organism>
<dbReference type="InterPro" id="IPR038071">
    <property type="entry name" value="UROD/MetE-like_sf"/>
</dbReference>
<dbReference type="SUPFAM" id="SSF51726">
    <property type="entry name" value="UROD/MetE-like"/>
    <property type="match status" value="1"/>
</dbReference>
<dbReference type="RefSeq" id="WP_119039450.1">
    <property type="nucleotide sequence ID" value="NZ_CADEAT010000032.1"/>
</dbReference>
<evidence type="ECO:0000313" key="1">
    <source>
        <dbReference type="EMBL" id="UWL61769.1"/>
    </source>
</evidence>
<dbReference type="Proteomes" id="UP001058739">
    <property type="component" value="Chromosome 02"/>
</dbReference>
<dbReference type="Gene3D" id="3.20.20.210">
    <property type="match status" value="1"/>
</dbReference>
<evidence type="ECO:0008006" key="3">
    <source>
        <dbReference type="Google" id="ProtNLM"/>
    </source>
</evidence>
<reference evidence="1" key="1">
    <citation type="submission" date="2022-06" db="EMBL/GenBank/DDBJ databases">
        <title>Complete Genome Sequence of Deoxynivalenol-bioadsorption Ochrobactrum pseudintermedium ASAG-D25.</title>
        <authorList>
            <person name="Wang N."/>
        </authorList>
    </citation>
    <scope>NUCLEOTIDE SEQUENCE</scope>
    <source>
        <strain evidence="1">ASAG-D25</strain>
    </source>
</reference>
<keyword evidence="2" id="KW-1185">Reference proteome</keyword>
<gene>
    <name evidence="1" type="ORF">NIK97_17965</name>
</gene>
<sequence length="242" mass="26964">MQAEGRISRNIRFQCAIPGAHDVISITFPDVSTWPVLFKAWQEAVQEEYRRIFDVIPASEFCLQIDYCTEMIHIGGTWARQFDWVPDLPKDELFAYYTSPDYIMGHLEGLPEEVTIGFHVCCGTSPSYPVQKLDDIGLPVDLSNAIQAATGGKVDYFHLPAMVDSDESYFAPLSRLNAGEATIFLGLECNDGIEGMDRRIKAARKFLPAFGVAHYCGYFWNKAIMPGLLKTLAEGADHQAAA</sequence>
<evidence type="ECO:0000313" key="2">
    <source>
        <dbReference type="Proteomes" id="UP001058739"/>
    </source>
</evidence>
<dbReference type="EMBL" id="CP099968">
    <property type="protein sequence ID" value="UWL61769.1"/>
    <property type="molecule type" value="Genomic_DNA"/>
</dbReference>
<proteinExistence type="predicted"/>
<protein>
    <recommendedName>
        <fullName evidence="3">Uroporphyrinogen decarboxylase (URO-D) domain-containing protein</fullName>
    </recommendedName>
</protein>
<accession>A0ABY5UID5</accession>
<name>A0ABY5UID5_9HYPH</name>